<evidence type="ECO:0000256" key="1">
    <source>
        <dbReference type="SAM" id="Coils"/>
    </source>
</evidence>
<reference evidence="4" key="1">
    <citation type="submission" date="2023-03" db="EMBL/GenBank/DDBJ databases">
        <title>Complete genome of Cladonia borealis.</title>
        <authorList>
            <person name="Park H."/>
        </authorList>
    </citation>
    <scope>NUCLEOTIDE SEQUENCE</scope>
    <source>
        <strain evidence="4">ANT050790</strain>
    </source>
</reference>
<keyword evidence="1" id="KW-0175">Coiled coil</keyword>
<feature type="region of interest" description="Disordered" evidence="2">
    <location>
        <begin position="1"/>
        <end position="44"/>
    </location>
</feature>
<sequence length="453" mass="53259">MSSPPPSEAPTNEAPTTDAPTTDAPTTDAPTTDAPTLPVPQSGSKNALSILSKKLSKPHEEYVINEQKDSTLIQKLPPQVRTIIWEHLIGRKRTTLRIIRYPRTKLFSRCKLHTWLSCDYQCVWRAIFQMERGVDRWWPYPSHLTSLLRTCRLILPEALDAIYGSNVFYFHPGEFWAAHKHFAPHSFERLRVIDFDQHFRRDDKELWARFCNTVAGMTNLCDLRMRLYDTSRTYEDIRETHKKDKLDRCTRKIVYSPNYTGPISEDFILDSLYQIKQVRKFMVEFDDREKGQAMPEVRSDSPFTLICEYAWVRKARLEKSRQEELERQQIKQQEEQTRRDKEIKKQRQLTLQRESDEFWARQEELDRLERLDRCLAGRHDGCSGRRHGGCPGRSHDGYSGRSYDAYFGRRPYSTITNPFRVGDYCQLEELHDSTITNPFLDGDDRQLEQGLMP</sequence>
<dbReference type="PANTHER" id="PTHR38790">
    <property type="entry name" value="2EXR DOMAIN-CONTAINING PROTEIN-RELATED"/>
    <property type="match status" value="1"/>
</dbReference>
<feature type="coiled-coil region" evidence="1">
    <location>
        <begin position="320"/>
        <end position="347"/>
    </location>
</feature>
<dbReference type="Proteomes" id="UP001166286">
    <property type="component" value="Unassembled WGS sequence"/>
</dbReference>
<dbReference type="PANTHER" id="PTHR38790:SF9">
    <property type="entry name" value="F-BOX DOMAIN-CONTAINING PROTEIN"/>
    <property type="match status" value="1"/>
</dbReference>
<feature type="compositionally biased region" description="Low complexity" evidence="2">
    <location>
        <begin position="14"/>
        <end position="36"/>
    </location>
</feature>
<dbReference type="AlphaFoldDB" id="A0AA39QTE2"/>
<evidence type="ECO:0000256" key="2">
    <source>
        <dbReference type="SAM" id="MobiDB-lite"/>
    </source>
</evidence>
<evidence type="ECO:0000313" key="4">
    <source>
        <dbReference type="EMBL" id="KAK0508044.1"/>
    </source>
</evidence>
<protein>
    <recommendedName>
        <fullName evidence="3">DUF7730 domain-containing protein</fullName>
    </recommendedName>
</protein>
<comment type="caution">
    <text evidence="4">The sequence shown here is derived from an EMBL/GenBank/DDBJ whole genome shotgun (WGS) entry which is preliminary data.</text>
</comment>
<proteinExistence type="predicted"/>
<evidence type="ECO:0000259" key="3">
    <source>
        <dbReference type="Pfam" id="PF24864"/>
    </source>
</evidence>
<evidence type="ECO:0000313" key="5">
    <source>
        <dbReference type="Proteomes" id="UP001166286"/>
    </source>
</evidence>
<organism evidence="4 5">
    <name type="scientific">Cladonia borealis</name>
    <dbReference type="NCBI Taxonomy" id="184061"/>
    <lineage>
        <taxon>Eukaryota</taxon>
        <taxon>Fungi</taxon>
        <taxon>Dikarya</taxon>
        <taxon>Ascomycota</taxon>
        <taxon>Pezizomycotina</taxon>
        <taxon>Lecanoromycetes</taxon>
        <taxon>OSLEUM clade</taxon>
        <taxon>Lecanoromycetidae</taxon>
        <taxon>Lecanorales</taxon>
        <taxon>Lecanorineae</taxon>
        <taxon>Cladoniaceae</taxon>
        <taxon>Cladonia</taxon>
    </lineage>
</organism>
<dbReference type="EMBL" id="JAFEKC020000022">
    <property type="protein sequence ID" value="KAK0508044.1"/>
    <property type="molecule type" value="Genomic_DNA"/>
</dbReference>
<dbReference type="Pfam" id="PF24864">
    <property type="entry name" value="DUF7730"/>
    <property type="match status" value="1"/>
</dbReference>
<name>A0AA39QTE2_9LECA</name>
<gene>
    <name evidence="4" type="ORF">JMJ35_009933</name>
</gene>
<dbReference type="InterPro" id="IPR056632">
    <property type="entry name" value="DUF7730"/>
</dbReference>
<accession>A0AA39QTE2</accession>
<feature type="domain" description="DUF7730" evidence="3">
    <location>
        <begin position="66"/>
        <end position="240"/>
    </location>
</feature>
<keyword evidence="5" id="KW-1185">Reference proteome</keyword>